<reference evidence="2" key="1">
    <citation type="submission" date="2021-07" db="EMBL/GenBank/DDBJ databases">
        <authorList>
            <person name="Catto M.A."/>
            <person name="Jacobson A."/>
            <person name="Kennedy G."/>
            <person name="Labadie P."/>
            <person name="Hunt B.G."/>
            <person name="Srinivasan R."/>
        </authorList>
    </citation>
    <scope>NUCLEOTIDE SEQUENCE</scope>
    <source>
        <strain evidence="2">PL_HMW_Pooled</strain>
        <tissue evidence="2">Head</tissue>
    </source>
</reference>
<comment type="caution">
    <text evidence="2">The sequence shown here is derived from an EMBL/GenBank/DDBJ whole genome shotgun (WGS) entry which is preliminary data.</text>
</comment>
<name>A0AAE1L5F5_9NEOP</name>
<reference evidence="2" key="2">
    <citation type="journal article" date="2023" name="BMC Genomics">
        <title>Pest status, molecular evolution, and epigenetic factors derived from the genome assembly of Frankliniella fusca, a thysanopteran phytovirus vector.</title>
        <authorList>
            <person name="Catto M.A."/>
            <person name="Labadie P.E."/>
            <person name="Jacobson A.L."/>
            <person name="Kennedy G.G."/>
            <person name="Srinivasan R."/>
            <person name="Hunt B.G."/>
        </authorList>
    </citation>
    <scope>NUCLEOTIDE SEQUENCE</scope>
    <source>
        <strain evidence="2">PL_HMW_Pooled</strain>
    </source>
</reference>
<dbReference type="AlphaFoldDB" id="A0AAE1L5F5"/>
<feature type="region of interest" description="Disordered" evidence="1">
    <location>
        <begin position="312"/>
        <end position="337"/>
    </location>
</feature>
<evidence type="ECO:0000313" key="3">
    <source>
        <dbReference type="Proteomes" id="UP001219518"/>
    </source>
</evidence>
<protein>
    <submittedName>
        <fullName evidence="2">Homeotic protein proboscipedia</fullName>
    </submittedName>
</protein>
<dbReference type="EMBL" id="JAHWGI010000011">
    <property type="protein sequence ID" value="KAK3907488.1"/>
    <property type="molecule type" value="Genomic_DNA"/>
</dbReference>
<gene>
    <name evidence="2" type="ORF">KUF71_002987</name>
</gene>
<evidence type="ECO:0000256" key="1">
    <source>
        <dbReference type="SAM" id="MobiDB-lite"/>
    </source>
</evidence>
<feature type="compositionally biased region" description="Basic and acidic residues" evidence="1">
    <location>
        <begin position="325"/>
        <end position="334"/>
    </location>
</feature>
<accession>A0AAE1L5F5</accession>
<feature type="region of interest" description="Disordered" evidence="1">
    <location>
        <begin position="189"/>
        <end position="243"/>
    </location>
</feature>
<evidence type="ECO:0000313" key="2">
    <source>
        <dbReference type="EMBL" id="KAK3907488.1"/>
    </source>
</evidence>
<feature type="region of interest" description="Disordered" evidence="1">
    <location>
        <begin position="1"/>
        <end position="65"/>
    </location>
</feature>
<keyword evidence="3" id="KW-1185">Reference proteome</keyword>
<feature type="compositionally biased region" description="Low complexity" evidence="1">
    <location>
        <begin position="40"/>
        <end position="50"/>
    </location>
</feature>
<dbReference type="Proteomes" id="UP001219518">
    <property type="component" value="Unassembled WGS sequence"/>
</dbReference>
<organism evidence="2 3">
    <name type="scientific">Frankliniella fusca</name>
    <dbReference type="NCBI Taxonomy" id="407009"/>
    <lineage>
        <taxon>Eukaryota</taxon>
        <taxon>Metazoa</taxon>
        <taxon>Ecdysozoa</taxon>
        <taxon>Arthropoda</taxon>
        <taxon>Hexapoda</taxon>
        <taxon>Insecta</taxon>
        <taxon>Pterygota</taxon>
        <taxon>Neoptera</taxon>
        <taxon>Paraneoptera</taxon>
        <taxon>Thysanoptera</taxon>
        <taxon>Terebrantia</taxon>
        <taxon>Thripoidea</taxon>
        <taxon>Thripidae</taxon>
        <taxon>Frankliniella</taxon>
    </lineage>
</organism>
<feature type="compositionally biased region" description="Low complexity" evidence="1">
    <location>
        <begin position="223"/>
        <end position="243"/>
    </location>
</feature>
<proteinExistence type="predicted"/>
<sequence length="359" mass="37281">MDPCVPRFQASGMPHQPAPRPHQDFRLAGTAGAHFRSGKQPQQPQQQPQPLAGSPGGADPAACYSPVGGQQAAAYPQQYPQRFGYPPADTAYTRQQQLQHRLNGAPAPVPGTRPHHKTTAYPQAGSYHAGYSSYNGGGGGGGGGGLGAYDQYQANPFARAGGGAAAGGGAGGVAVGGAVTGPPAAGPAALNGHHNYHQQQQAAASCFPDQDAASGGGGGGYYPGYQYPDQQMQQQQQQQVQHDQAVGYYPSEGGMQPAQAQQCGGYEYSKQQGYYEYPEQFPGVAAAACVLTPPSSSGDVCSPYQFFEHQGQQATSAGPAGATHGHQDHLHHDNSNSSSDFNFLSNLANDFAPEYYQLG</sequence>